<comment type="similarity">
    <text evidence="1">Belongs to the HpcH/HpaI aldolase family.</text>
</comment>
<keyword evidence="6" id="KW-1185">Reference proteome</keyword>
<dbReference type="InterPro" id="IPR040442">
    <property type="entry name" value="Pyrv_kinase-like_dom_sf"/>
</dbReference>
<feature type="domain" description="HpcH/HpaI aldolase/citrate lyase" evidence="4">
    <location>
        <begin position="21"/>
        <end position="239"/>
    </location>
</feature>
<evidence type="ECO:0000313" key="5">
    <source>
        <dbReference type="EMBL" id="ESR22452.1"/>
    </source>
</evidence>
<protein>
    <submittedName>
        <fullName evidence="5">2,4-dihydroxyhept-2-ene-1,7-dioic acid aldolase</fullName>
        <ecNumber evidence="5">4.1.2.-</ecNumber>
    </submittedName>
</protein>
<dbReference type="SUPFAM" id="SSF51621">
    <property type="entry name" value="Phosphoenolpyruvate/pyruvate domain"/>
    <property type="match status" value="1"/>
</dbReference>
<comment type="caution">
    <text evidence="5">The sequence shown here is derived from an EMBL/GenBank/DDBJ whole genome shotgun (WGS) entry which is preliminary data.</text>
</comment>
<dbReference type="STRING" id="631454.N177_4182"/>
<sequence length="254" mass="26211">MAPLADRLRAGETAYCGWSVVGDPLTAEAVARAGFDAVCLDTQHGYFGFRDLAAAVTAVSAAGSAPLVRVPHGAWPEVSRALDMGAEGVICPMVNTAEDARRLASAMKFPPLGTRSWGPHRANMLWGTGNDGYIGQANDRLLALAMVETREAIANLPEILATPGIDGVLVGPNDLSVALTGGRAPDPADASTAEAVAEICRQTLAAKKIATIFANTAELAHGYREMGYAMIAHGSDLAMVQAGSATALKALKGA</sequence>
<reference evidence="5 6" key="1">
    <citation type="journal article" date="2014" name="Genome Announc.">
        <title>Draft Genome Sequence of Lutibaculum baratangense Strain AMV1T, Isolated from a Mud Volcano in Andamans, India.</title>
        <authorList>
            <person name="Singh A."/>
            <person name="Sreenivas A."/>
            <person name="Sathyanarayana Reddy G."/>
            <person name="Pinnaka A.K."/>
            <person name="Shivaji S."/>
        </authorList>
    </citation>
    <scope>NUCLEOTIDE SEQUENCE [LARGE SCALE GENOMIC DNA]</scope>
    <source>
        <strain evidence="5 6">AMV1</strain>
    </source>
</reference>
<dbReference type="Pfam" id="PF03328">
    <property type="entry name" value="HpcH_HpaI"/>
    <property type="match status" value="1"/>
</dbReference>
<dbReference type="Proteomes" id="UP000017819">
    <property type="component" value="Unassembled WGS sequence"/>
</dbReference>
<dbReference type="GO" id="GO:0005737">
    <property type="term" value="C:cytoplasm"/>
    <property type="evidence" value="ECO:0007669"/>
    <property type="project" value="TreeGrafter"/>
</dbReference>
<dbReference type="PANTHER" id="PTHR30502">
    <property type="entry name" value="2-KETO-3-DEOXY-L-RHAMNONATE ALDOLASE"/>
    <property type="match status" value="1"/>
</dbReference>
<evidence type="ECO:0000256" key="3">
    <source>
        <dbReference type="ARBA" id="ARBA00023239"/>
    </source>
</evidence>
<dbReference type="RefSeq" id="WP_023434284.1">
    <property type="nucleotide sequence ID" value="NZ_AWXZ01000044.1"/>
</dbReference>
<dbReference type="eggNOG" id="COG3836">
    <property type="taxonomic scope" value="Bacteria"/>
</dbReference>
<evidence type="ECO:0000313" key="6">
    <source>
        <dbReference type="Proteomes" id="UP000017819"/>
    </source>
</evidence>
<dbReference type="OrthoDB" id="9802624at2"/>
<organism evidence="5 6">
    <name type="scientific">Lutibaculum baratangense AMV1</name>
    <dbReference type="NCBI Taxonomy" id="631454"/>
    <lineage>
        <taxon>Bacteria</taxon>
        <taxon>Pseudomonadati</taxon>
        <taxon>Pseudomonadota</taxon>
        <taxon>Alphaproteobacteria</taxon>
        <taxon>Hyphomicrobiales</taxon>
        <taxon>Tepidamorphaceae</taxon>
        <taxon>Lutibaculum</taxon>
    </lineage>
</organism>
<keyword evidence="2" id="KW-0479">Metal-binding</keyword>
<dbReference type="PANTHER" id="PTHR30502:SF0">
    <property type="entry name" value="PHOSPHOENOLPYRUVATE CARBOXYLASE FAMILY PROTEIN"/>
    <property type="match status" value="1"/>
</dbReference>
<dbReference type="EC" id="4.1.2.-" evidence="5"/>
<name>V4QRT7_9HYPH</name>
<keyword evidence="3 5" id="KW-0456">Lyase</keyword>
<proteinExistence type="inferred from homology"/>
<accession>V4QRT7</accession>
<evidence type="ECO:0000256" key="2">
    <source>
        <dbReference type="ARBA" id="ARBA00022723"/>
    </source>
</evidence>
<dbReference type="InterPro" id="IPR015813">
    <property type="entry name" value="Pyrv/PenolPyrv_kinase-like_dom"/>
</dbReference>
<evidence type="ECO:0000259" key="4">
    <source>
        <dbReference type="Pfam" id="PF03328"/>
    </source>
</evidence>
<dbReference type="Gene3D" id="3.20.20.60">
    <property type="entry name" value="Phosphoenolpyruvate-binding domains"/>
    <property type="match status" value="1"/>
</dbReference>
<dbReference type="InterPro" id="IPR050251">
    <property type="entry name" value="HpcH-HpaI_aldolase"/>
</dbReference>
<evidence type="ECO:0000256" key="1">
    <source>
        <dbReference type="ARBA" id="ARBA00005568"/>
    </source>
</evidence>
<dbReference type="EMBL" id="AWXZ01000044">
    <property type="protein sequence ID" value="ESR22452.1"/>
    <property type="molecule type" value="Genomic_DNA"/>
</dbReference>
<dbReference type="GO" id="GO:0046872">
    <property type="term" value="F:metal ion binding"/>
    <property type="evidence" value="ECO:0007669"/>
    <property type="project" value="UniProtKB-KW"/>
</dbReference>
<dbReference type="AlphaFoldDB" id="V4QRT7"/>
<dbReference type="GO" id="GO:0016832">
    <property type="term" value="F:aldehyde-lyase activity"/>
    <property type="evidence" value="ECO:0007669"/>
    <property type="project" value="TreeGrafter"/>
</dbReference>
<gene>
    <name evidence="5" type="ORF">N177_4182</name>
</gene>
<dbReference type="InterPro" id="IPR005000">
    <property type="entry name" value="Aldolase/citrate-lyase_domain"/>
</dbReference>